<keyword evidence="2" id="KW-0964">Secreted</keyword>
<evidence type="ECO:0000256" key="3">
    <source>
        <dbReference type="ARBA" id="ARBA00023180"/>
    </source>
</evidence>
<dbReference type="CDD" id="cd09819">
    <property type="entry name" value="An_peroxidase_bacterial_1"/>
    <property type="match status" value="1"/>
</dbReference>
<evidence type="ECO:0000313" key="5">
    <source>
        <dbReference type="Proteomes" id="UP001464891"/>
    </source>
</evidence>
<dbReference type="PANTHER" id="PTHR11475:SF4">
    <property type="entry name" value="CHORION PEROXIDASE"/>
    <property type="match status" value="1"/>
</dbReference>
<dbReference type="GO" id="GO:0004601">
    <property type="term" value="F:peroxidase activity"/>
    <property type="evidence" value="ECO:0007669"/>
    <property type="project" value="UniProtKB-KW"/>
</dbReference>
<dbReference type="EMBL" id="JAMPKM010000011">
    <property type="protein sequence ID" value="MEP0818994.1"/>
    <property type="molecule type" value="Genomic_DNA"/>
</dbReference>
<reference evidence="4 5" key="1">
    <citation type="submission" date="2022-04" db="EMBL/GenBank/DDBJ databases">
        <title>Positive selection, recombination, and allopatry shape intraspecific diversity of widespread and dominant cyanobacteria.</title>
        <authorList>
            <person name="Wei J."/>
            <person name="Shu W."/>
            <person name="Hu C."/>
        </authorList>
    </citation>
    <scope>NUCLEOTIDE SEQUENCE [LARGE SCALE GENOMIC DNA]</scope>
    <source>
        <strain evidence="4 5">GB2-A4</strain>
    </source>
</reference>
<organism evidence="4 5">
    <name type="scientific">Trichocoleus desertorum GB2-A4</name>
    <dbReference type="NCBI Taxonomy" id="2933944"/>
    <lineage>
        <taxon>Bacteria</taxon>
        <taxon>Bacillati</taxon>
        <taxon>Cyanobacteriota</taxon>
        <taxon>Cyanophyceae</taxon>
        <taxon>Leptolyngbyales</taxon>
        <taxon>Trichocoleusaceae</taxon>
        <taxon>Trichocoleus</taxon>
    </lineage>
</organism>
<keyword evidence="3" id="KW-0325">Glycoprotein</keyword>
<dbReference type="Proteomes" id="UP001464891">
    <property type="component" value="Unassembled WGS sequence"/>
</dbReference>
<dbReference type="InterPro" id="IPR037120">
    <property type="entry name" value="Haem_peroxidase_sf_animal"/>
</dbReference>
<evidence type="ECO:0000256" key="1">
    <source>
        <dbReference type="ARBA" id="ARBA00004613"/>
    </source>
</evidence>
<keyword evidence="5" id="KW-1185">Reference proteome</keyword>
<evidence type="ECO:0000256" key="2">
    <source>
        <dbReference type="ARBA" id="ARBA00022525"/>
    </source>
</evidence>
<protein>
    <submittedName>
        <fullName evidence="4">Heme peroxidase family protein</fullName>
    </submittedName>
</protein>
<keyword evidence="4" id="KW-0560">Oxidoreductase</keyword>
<comment type="subcellular location">
    <subcellularLocation>
        <location evidence="1">Secreted</location>
    </subcellularLocation>
</comment>
<dbReference type="PRINTS" id="PR00457">
    <property type="entry name" value="ANPEROXIDASE"/>
</dbReference>
<dbReference type="Pfam" id="PF03098">
    <property type="entry name" value="An_peroxidase"/>
    <property type="match status" value="1"/>
</dbReference>
<proteinExistence type="predicted"/>
<comment type="caution">
    <text evidence="4">The sequence shown here is derived from an EMBL/GenBank/DDBJ whole genome shotgun (WGS) entry which is preliminary data.</text>
</comment>
<dbReference type="InterPro" id="IPR010255">
    <property type="entry name" value="Haem_peroxidase_sf"/>
</dbReference>
<sequence length="502" mass="56044">MTRHGQMPLGGENPPRSTYYDQGKFGRLFPSLPPFAMDSPQLREALKDIGKKGGIMDPKDDLDDPVGLITNPAKNVENPNNPNLTAGITFLGQFLDHDMTFDTTSSLERQQDPESIANFRAPFLELDNLYGSGPNASPHLYDQSGNGGGIKFLVEPIPGSDAIARDGKLKFDLPRNSQNTALIGDPRNDENLIVSQLHLAFLKFHNAVVDHVKTKTGWSNPMEIFAEAQRLVRWHYQWIIIHEFLPATVGHKIVEKVLDKGRKFYDWRNLPFIPVEFSVAAYRFGHSQVRPSYRANFGPKADDSGQFIALIFDDGRQGSPSSDASDPNDLRGGKRAARRFIDWQTFFDFGDKRVRPNKKIDTQLSSVLFDLPGIPGAEPQSLAQRNLLRQLTFSMPSGQRVAKAMKEDILSAGDLDDLKPYQLETRTPLWFYILREADVLGDDGKRLGPVGGRIVAEVFIGLLEGDRHSYVRQDPAWQPTLGNGGKFTMVDLLKFAGVVTNL</sequence>
<dbReference type="SUPFAM" id="SSF48113">
    <property type="entry name" value="Heme-dependent peroxidases"/>
    <property type="match status" value="1"/>
</dbReference>
<accession>A0ABV0JB29</accession>
<dbReference type="PROSITE" id="PS50292">
    <property type="entry name" value="PEROXIDASE_3"/>
    <property type="match status" value="1"/>
</dbReference>
<dbReference type="RefSeq" id="WP_190437710.1">
    <property type="nucleotide sequence ID" value="NZ_JAMPKM010000011.1"/>
</dbReference>
<evidence type="ECO:0000313" key="4">
    <source>
        <dbReference type="EMBL" id="MEP0818994.1"/>
    </source>
</evidence>
<gene>
    <name evidence="4" type="ORF">NC998_18000</name>
</gene>
<keyword evidence="4" id="KW-0575">Peroxidase</keyword>
<dbReference type="InterPro" id="IPR019791">
    <property type="entry name" value="Haem_peroxidase_animal"/>
</dbReference>
<name>A0ABV0JB29_9CYAN</name>
<dbReference type="Gene3D" id="1.10.640.10">
    <property type="entry name" value="Haem peroxidase domain superfamily, animal type"/>
    <property type="match status" value="1"/>
</dbReference>
<dbReference type="PANTHER" id="PTHR11475">
    <property type="entry name" value="OXIDASE/PEROXIDASE"/>
    <property type="match status" value="1"/>
</dbReference>